<dbReference type="InterPro" id="IPR001763">
    <property type="entry name" value="Rhodanese-like_dom"/>
</dbReference>
<feature type="domain" description="Rhodanese" evidence="3">
    <location>
        <begin position="164"/>
        <end position="276"/>
    </location>
</feature>
<organism evidence="4 5">
    <name type="scientific">Lutibacter agarilyticus</name>
    <dbReference type="NCBI Taxonomy" id="1109740"/>
    <lineage>
        <taxon>Bacteria</taxon>
        <taxon>Pseudomonadati</taxon>
        <taxon>Bacteroidota</taxon>
        <taxon>Flavobacteriia</taxon>
        <taxon>Flavobacteriales</taxon>
        <taxon>Flavobacteriaceae</taxon>
        <taxon>Lutibacter</taxon>
    </lineage>
</organism>
<protein>
    <submittedName>
        <fullName evidence="4">Thiosulfate/3-mercaptopyruvate sulfurtransferase</fullName>
    </submittedName>
</protein>
<accession>A0A238YWI1</accession>
<keyword evidence="5" id="KW-1185">Reference proteome</keyword>
<keyword evidence="4" id="KW-0670">Pyruvate</keyword>
<dbReference type="PANTHER" id="PTHR11364:SF27">
    <property type="entry name" value="SULFURTRANSFERASE"/>
    <property type="match status" value="1"/>
</dbReference>
<dbReference type="PANTHER" id="PTHR11364">
    <property type="entry name" value="THIOSULFATE SULFERTANSFERASE"/>
    <property type="match status" value="1"/>
</dbReference>
<evidence type="ECO:0000313" key="4">
    <source>
        <dbReference type="EMBL" id="SNR75282.1"/>
    </source>
</evidence>
<dbReference type="InterPro" id="IPR045078">
    <property type="entry name" value="TST/MPST-like"/>
</dbReference>
<dbReference type="InterPro" id="IPR036873">
    <property type="entry name" value="Rhodanese-like_dom_sf"/>
</dbReference>
<dbReference type="SMART" id="SM00450">
    <property type="entry name" value="RHOD"/>
    <property type="match status" value="2"/>
</dbReference>
<reference evidence="4 5" key="1">
    <citation type="submission" date="2017-06" db="EMBL/GenBank/DDBJ databases">
        <authorList>
            <person name="Kim H.J."/>
            <person name="Triplett B.A."/>
        </authorList>
    </citation>
    <scope>NUCLEOTIDE SEQUENCE [LARGE SCALE GENOMIC DNA]</scope>
    <source>
        <strain evidence="4 5">DSM 29150</strain>
    </source>
</reference>
<gene>
    <name evidence="4" type="ORF">SAMN06265371_11149</name>
</gene>
<name>A0A238YWI1_9FLAO</name>
<dbReference type="RefSeq" id="WP_089382761.1">
    <property type="nucleotide sequence ID" value="NZ_FZNT01000011.1"/>
</dbReference>
<proteinExistence type="predicted"/>
<feature type="domain" description="Rhodanese" evidence="3">
    <location>
        <begin position="17"/>
        <end position="133"/>
    </location>
</feature>
<dbReference type="SUPFAM" id="SSF52821">
    <property type="entry name" value="Rhodanese/Cell cycle control phosphatase"/>
    <property type="match status" value="2"/>
</dbReference>
<dbReference type="EMBL" id="FZNT01000011">
    <property type="protein sequence ID" value="SNR75282.1"/>
    <property type="molecule type" value="Genomic_DNA"/>
</dbReference>
<evidence type="ECO:0000313" key="5">
    <source>
        <dbReference type="Proteomes" id="UP000198384"/>
    </source>
</evidence>
<dbReference type="GO" id="GO:0004792">
    <property type="term" value="F:thiosulfate-cyanide sulfurtransferase activity"/>
    <property type="evidence" value="ECO:0007669"/>
    <property type="project" value="TreeGrafter"/>
</dbReference>
<evidence type="ECO:0000259" key="3">
    <source>
        <dbReference type="PROSITE" id="PS50206"/>
    </source>
</evidence>
<dbReference type="CDD" id="cd01448">
    <property type="entry name" value="TST_Repeat_1"/>
    <property type="match status" value="1"/>
</dbReference>
<dbReference type="OrthoDB" id="9770030at2"/>
<evidence type="ECO:0000256" key="1">
    <source>
        <dbReference type="ARBA" id="ARBA00022679"/>
    </source>
</evidence>
<dbReference type="PROSITE" id="PS50206">
    <property type="entry name" value="RHODANESE_3"/>
    <property type="match status" value="2"/>
</dbReference>
<dbReference type="CDD" id="cd01449">
    <property type="entry name" value="TST_Repeat_2"/>
    <property type="match status" value="1"/>
</dbReference>
<dbReference type="Pfam" id="PF00581">
    <property type="entry name" value="Rhodanese"/>
    <property type="match status" value="2"/>
</dbReference>
<dbReference type="Gene3D" id="3.40.250.10">
    <property type="entry name" value="Rhodanese-like domain"/>
    <property type="match status" value="2"/>
</dbReference>
<keyword evidence="1 4" id="KW-0808">Transferase</keyword>
<evidence type="ECO:0000256" key="2">
    <source>
        <dbReference type="ARBA" id="ARBA00022737"/>
    </source>
</evidence>
<keyword evidence="2" id="KW-0677">Repeat</keyword>
<sequence>MTLNPIVSVEWLSQNLDIPNLVILDASPKKNVSNLEPKYIDIQIKDARIFDMETVFFDKENKLPNMMSSPEVFSKECQNLGINSDSIIVVYDNLGIYTSPRARWMFKAMGHQYVTVLDGGLTAWKDAGFACEKKNNKTFEKGTFESHYNSELVSDSKFILNNLQNEDVLILDARSEARFLGTNPEPRLGMAAGHIPNSVSFPYSSVLENGKMKSKSELENLLLNLKCKHKKMVFTCGSGVTACIILLAFELVNDNEKALYDGSWSEWGQVGKFPVEVG</sequence>
<dbReference type="AlphaFoldDB" id="A0A238YWI1"/>
<dbReference type="Proteomes" id="UP000198384">
    <property type="component" value="Unassembled WGS sequence"/>
</dbReference>